<dbReference type="EMBL" id="JXTC01000555">
    <property type="protein sequence ID" value="PON46358.1"/>
    <property type="molecule type" value="Genomic_DNA"/>
</dbReference>
<dbReference type="AlphaFoldDB" id="A0A2P5BC49"/>
<gene>
    <name evidence="1" type="ORF">TorRG33x02_326070</name>
</gene>
<evidence type="ECO:0000313" key="1">
    <source>
        <dbReference type="EMBL" id="PON46358.1"/>
    </source>
</evidence>
<keyword evidence="2" id="KW-1185">Reference proteome</keyword>
<comment type="caution">
    <text evidence="1">The sequence shown here is derived from an EMBL/GenBank/DDBJ whole genome shotgun (WGS) entry which is preliminary data.</text>
</comment>
<evidence type="ECO:0000313" key="2">
    <source>
        <dbReference type="Proteomes" id="UP000237000"/>
    </source>
</evidence>
<accession>A0A2P5BC49</accession>
<organism evidence="1 2">
    <name type="scientific">Trema orientale</name>
    <name type="common">Charcoal tree</name>
    <name type="synonym">Celtis orientalis</name>
    <dbReference type="NCBI Taxonomy" id="63057"/>
    <lineage>
        <taxon>Eukaryota</taxon>
        <taxon>Viridiplantae</taxon>
        <taxon>Streptophyta</taxon>
        <taxon>Embryophyta</taxon>
        <taxon>Tracheophyta</taxon>
        <taxon>Spermatophyta</taxon>
        <taxon>Magnoliopsida</taxon>
        <taxon>eudicotyledons</taxon>
        <taxon>Gunneridae</taxon>
        <taxon>Pentapetalae</taxon>
        <taxon>rosids</taxon>
        <taxon>fabids</taxon>
        <taxon>Rosales</taxon>
        <taxon>Cannabaceae</taxon>
        <taxon>Trema</taxon>
    </lineage>
</organism>
<dbReference type="Proteomes" id="UP000237000">
    <property type="component" value="Unassembled WGS sequence"/>
</dbReference>
<name>A0A2P5BC49_TREOI</name>
<reference evidence="2" key="1">
    <citation type="submission" date="2016-06" db="EMBL/GenBank/DDBJ databases">
        <title>Parallel loss of symbiosis genes in relatives of nitrogen-fixing non-legume Parasponia.</title>
        <authorList>
            <person name="Van Velzen R."/>
            <person name="Holmer R."/>
            <person name="Bu F."/>
            <person name="Rutten L."/>
            <person name="Van Zeijl A."/>
            <person name="Liu W."/>
            <person name="Santuari L."/>
            <person name="Cao Q."/>
            <person name="Sharma T."/>
            <person name="Shen D."/>
            <person name="Roswanjaya Y."/>
            <person name="Wardhani T."/>
            <person name="Kalhor M.S."/>
            <person name="Jansen J."/>
            <person name="Van den Hoogen J."/>
            <person name="Gungor B."/>
            <person name="Hartog M."/>
            <person name="Hontelez J."/>
            <person name="Verver J."/>
            <person name="Yang W.-C."/>
            <person name="Schijlen E."/>
            <person name="Repin R."/>
            <person name="Schilthuizen M."/>
            <person name="Schranz E."/>
            <person name="Heidstra R."/>
            <person name="Miyata K."/>
            <person name="Fedorova E."/>
            <person name="Kohlen W."/>
            <person name="Bisseling T."/>
            <person name="Smit S."/>
            <person name="Geurts R."/>
        </authorList>
    </citation>
    <scope>NUCLEOTIDE SEQUENCE [LARGE SCALE GENOMIC DNA]</scope>
    <source>
        <strain evidence="2">cv. RG33-2</strain>
    </source>
</reference>
<dbReference type="InParanoid" id="A0A2P5BC49"/>
<protein>
    <submittedName>
        <fullName evidence="1">Uncharacterized protein</fullName>
    </submittedName>
</protein>
<sequence>MGYILESPIKSHRINVHGTNGYELLCFERKKDYTSMFNPQRKIIF</sequence>
<proteinExistence type="predicted"/>